<feature type="transmembrane region" description="Helical" evidence="1">
    <location>
        <begin position="154"/>
        <end position="173"/>
    </location>
</feature>
<keyword evidence="1" id="KW-0812">Transmembrane</keyword>
<accession>A0ABW5XH21</accession>
<comment type="caution">
    <text evidence="2">The sequence shown here is derived from an EMBL/GenBank/DDBJ whole genome shotgun (WGS) entry which is preliminary data.</text>
</comment>
<dbReference type="EMBL" id="JBHUOP010000005">
    <property type="protein sequence ID" value="MFD2841402.1"/>
    <property type="molecule type" value="Genomic_DNA"/>
</dbReference>
<feature type="transmembrane region" description="Helical" evidence="1">
    <location>
        <begin position="18"/>
        <end position="36"/>
    </location>
</feature>
<dbReference type="Proteomes" id="UP001597391">
    <property type="component" value="Unassembled WGS sequence"/>
</dbReference>
<proteinExistence type="predicted"/>
<sequence length="188" mass="20844">MEDSSDESVMPMFREKPLLWAGLMIVALYFARNYLNGGFSDFAYHFCLSIFSFCLYLWLTRRLVQVGIEEAADPEAHGSSSARVPSRNETQIRVPASVAGYLEGKNDQLPRSEKSALRTWWSALGSDRKIIAWTLLVFGVAAVLSEVFLEAGYLVSFLGVLAGGLVFLAVVLWQDRLVKGQANQRGAS</sequence>
<evidence type="ECO:0000256" key="1">
    <source>
        <dbReference type="SAM" id="Phobius"/>
    </source>
</evidence>
<feature type="transmembrane region" description="Helical" evidence="1">
    <location>
        <begin position="130"/>
        <end position="148"/>
    </location>
</feature>
<gene>
    <name evidence="2" type="ORF">ACFSYH_12625</name>
</gene>
<feature type="transmembrane region" description="Helical" evidence="1">
    <location>
        <begin position="42"/>
        <end position="59"/>
    </location>
</feature>
<keyword evidence="1" id="KW-1133">Transmembrane helix</keyword>
<keyword evidence="3" id="KW-1185">Reference proteome</keyword>
<organism evidence="2 3">
    <name type="scientific">Populibacterium corticicola</name>
    <dbReference type="NCBI Taxonomy" id="1812826"/>
    <lineage>
        <taxon>Bacteria</taxon>
        <taxon>Bacillati</taxon>
        <taxon>Actinomycetota</taxon>
        <taxon>Actinomycetes</taxon>
        <taxon>Micrococcales</taxon>
        <taxon>Jonesiaceae</taxon>
        <taxon>Populibacterium</taxon>
    </lineage>
</organism>
<evidence type="ECO:0000313" key="2">
    <source>
        <dbReference type="EMBL" id="MFD2841402.1"/>
    </source>
</evidence>
<protein>
    <submittedName>
        <fullName evidence="2">Uncharacterized protein</fullName>
    </submittedName>
</protein>
<name>A0ABW5XH21_9MICO</name>
<keyword evidence="1" id="KW-0472">Membrane</keyword>
<reference evidence="3" key="1">
    <citation type="journal article" date="2019" name="Int. J. Syst. Evol. Microbiol.">
        <title>The Global Catalogue of Microorganisms (GCM) 10K type strain sequencing project: providing services to taxonomists for standard genome sequencing and annotation.</title>
        <authorList>
            <consortium name="The Broad Institute Genomics Platform"/>
            <consortium name="The Broad Institute Genome Sequencing Center for Infectious Disease"/>
            <person name="Wu L."/>
            <person name="Ma J."/>
        </authorList>
    </citation>
    <scope>NUCLEOTIDE SEQUENCE [LARGE SCALE GENOMIC DNA]</scope>
    <source>
        <strain evidence="3">KCTC 33576</strain>
    </source>
</reference>
<evidence type="ECO:0000313" key="3">
    <source>
        <dbReference type="Proteomes" id="UP001597391"/>
    </source>
</evidence>